<evidence type="ECO:0000256" key="6">
    <source>
        <dbReference type="ARBA" id="ARBA00022989"/>
    </source>
</evidence>
<keyword evidence="3" id="KW-0328">Glycosyltransferase</keyword>
<evidence type="ECO:0000313" key="11">
    <source>
        <dbReference type="EMBL" id="CCC81355.1"/>
    </source>
</evidence>
<dbReference type="PATRIC" id="fig|768679.9.peg.709"/>
<keyword evidence="5 8" id="KW-0812">Transmembrane</keyword>
<dbReference type="Pfam" id="PF00535">
    <property type="entry name" value="Glycos_transf_2"/>
    <property type="match status" value="1"/>
</dbReference>
<dbReference type="RefSeq" id="WP_014126611.1">
    <property type="nucleotide sequence ID" value="NC_016070.1"/>
</dbReference>
<evidence type="ECO:0000313" key="12">
    <source>
        <dbReference type="Proteomes" id="UP000002654"/>
    </source>
</evidence>
<dbReference type="Pfam" id="PF04138">
    <property type="entry name" value="GtrA_DPMS_TM"/>
    <property type="match status" value="1"/>
</dbReference>
<dbReference type="SUPFAM" id="SSF53448">
    <property type="entry name" value="Nucleotide-diphospho-sugar transferases"/>
    <property type="match status" value="1"/>
</dbReference>
<keyword evidence="4 11" id="KW-0808">Transferase</keyword>
<dbReference type="InterPro" id="IPR007267">
    <property type="entry name" value="GtrA_DPMS_TM"/>
</dbReference>
<evidence type="ECO:0000256" key="2">
    <source>
        <dbReference type="ARBA" id="ARBA00006739"/>
    </source>
</evidence>
<organism evidence="11 12">
    <name type="scientific">Thermoproteus tenax (strain ATCC 35583 / DSM 2078 / JCM 9277 / NBRC 100435 / Kra 1)</name>
    <dbReference type="NCBI Taxonomy" id="768679"/>
    <lineage>
        <taxon>Archaea</taxon>
        <taxon>Thermoproteota</taxon>
        <taxon>Thermoprotei</taxon>
        <taxon>Thermoproteales</taxon>
        <taxon>Thermoproteaceae</taxon>
        <taxon>Thermoproteus</taxon>
    </lineage>
</organism>
<dbReference type="PANTHER" id="PTHR43398:SF1">
    <property type="entry name" value="DOLICHOL-PHOSPHATE MANNOSYLTRANSFERASE SUBUNIT 1"/>
    <property type="match status" value="1"/>
</dbReference>
<comment type="similarity">
    <text evidence="2">Belongs to the glycosyltransferase 2 family.</text>
</comment>
<evidence type="ECO:0000256" key="3">
    <source>
        <dbReference type="ARBA" id="ARBA00022676"/>
    </source>
</evidence>
<feature type="domain" description="GtrA/DPMS transmembrane" evidence="10">
    <location>
        <begin position="243"/>
        <end position="354"/>
    </location>
</feature>
<name>G4RP60_THETK</name>
<dbReference type="AlphaFoldDB" id="G4RP60"/>
<proteinExistence type="inferred from homology"/>
<dbReference type="GeneID" id="11261592"/>
<dbReference type="GO" id="GO:0016020">
    <property type="term" value="C:membrane"/>
    <property type="evidence" value="ECO:0007669"/>
    <property type="project" value="UniProtKB-SubCell"/>
</dbReference>
<dbReference type="InterPro" id="IPR001173">
    <property type="entry name" value="Glyco_trans_2-like"/>
</dbReference>
<dbReference type="PANTHER" id="PTHR43398">
    <property type="entry name" value="DOLICHOL-PHOSPHATE MANNOSYLTRANSFERASE SUBUNIT 1"/>
    <property type="match status" value="1"/>
</dbReference>
<feature type="domain" description="Glycosyltransferase 2-like" evidence="9">
    <location>
        <begin position="18"/>
        <end position="148"/>
    </location>
</feature>
<evidence type="ECO:0000259" key="9">
    <source>
        <dbReference type="Pfam" id="PF00535"/>
    </source>
</evidence>
<dbReference type="CDD" id="cd06442">
    <property type="entry name" value="DPM1_like"/>
    <property type="match status" value="1"/>
</dbReference>
<gene>
    <name evidence="11" type="ordered locus">TTX_0697</name>
</gene>
<protein>
    <submittedName>
        <fullName evidence="11">Glycosyl transferase fused to membrane domain</fullName>
    </submittedName>
</protein>
<evidence type="ECO:0000259" key="10">
    <source>
        <dbReference type="Pfam" id="PF04138"/>
    </source>
</evidence>
<evidence type="ECO:0000256" key="1">
    <source>
        <dbReference type="ARBA" id="ARBA00004141"/>
    </source>
</evidence>
<comment type="subcellular location">
    <subcellularLocation>
        <location evidence="1">Membrane</location>
        <topology evidence="1">Multi-pass membrane protein</topology>
    </subcellularLocation>
</comment>
<feature type="transmembrane region" description="Helical" evidence="8">
    <location>
        <begin position="305"/>
        <end position="325"/>
    </location>
</feature>
<dbReference type="Proteomes" id="UP000002654">
    <property type="component" value="Chromosome"/>
</dbReference>
<dbReference type="GO" id="GO:0035269">
    <property type="term" value="P:protein O-linked glycosylation via mannose"/>
    <property type="evidence" value="ECO:0007669"/>
    <property type="project" value="TreeGrafter"/>
</dbReference>
<dbReference type="HOGENOM" id="CLU_039727_0_0_2"/>
<dbReference type="KEGG" id="ttn:TTX_0697"/>
<dbReference type="PaxDb" id="768679-TTX_0697"/>
<evidence type="ECO:0000256" key="4">
    <source>
        <dbReference type="ARBA" id="ARBA00022679"/>
    </source>
</evidence>
<evidence type="ECO:0000256" key="5">
    <source>
        <dbReference type="ARBA" id="ARBA00022692"/>
    </source>
</evidence>
<dbReference type="eggNOG" id="arCOG00894">
    <property type="taxonomic scope" value="Archaea"/>
</dbReference>
<dbReference type="Gene3D" id="3.90.550.10">
    <property type="entry name" value="Spore Coat Polysaccharide Biosynthesis Protein SpsA, Chain A"/>
    <property type="match status" value="1"/>
</dbReference>
<dbReference type="GO" id="GO:0004582">
    <property type="term" value="F:dolichyl-phosphate beta-D-mannosyltransferase activity"/>
    <property type="evidence" value="ECO:0007669"/>
    <property type="project" value="InterPro"/>
</dbReference>
<dbReference type="STRING" id="768679.TTX_0697"/>
<dbReference type="GO" id="GO:0000271">
    <property type="term" value="P:polysaccharide biosynthetic process"/>
    <property type="evidence" value="ECO:0007669"/>
    <property type="project" value="InterPro"/>
</dbReference>
<keyword evidence="12" id="KW-1185">Reference proteome</keyword>
<sequence length="361" mass="38823">MTSDSSTDLVTNASVLISLIVPTYNEAENLPALVDGLRRAFSSPFELIVVDDSSPDGTADVARRLAETAPVRVIVRERRAGLSSAVVEGARHARGQIAVVMDADLQHPPEIAPLLAQRVWAGFDLAVGTRFKKGGGIEGWPLYRLAISKGAAALARLLIPEARGLSDPESGFFAVRTDCLRRVRPTGLYKILLDVLVQCRPEKIAEVPYVFRPRARGRSKLGLRHMADYVLQLMRLSGWRPLKFAAVGASGVGVAEGVLYALGGVPFHLSAAAALEASITSNYVLNRAWTFRGRGGSPLRGWAKYHAAVAAGGLANYLVANALYLAGVSKYLAYALGVLAGFVANYVLAERWAFKSSRDPR</sequence>
<evidence type="ECO:0000256" key="7">
    <source>
        <dbReference type="ARBA" id="ARBA00023136"/>
    </source>
</evidence>
<keyword evidence="7 8" id="KW-0472">Membrane</keyword>
<dbReference type="GO" id="GO:0006488">
    <property type="term" value="P:dolichol-linked oligosaccharide biosynthetic process"/>
    <property type="evidence" value="ECO:0007669"/>
    <property type="project" value="TreeGrafter"/>
</dbReference>
<feature type="transmembrane region" description="Helical" evidence="8">
    <location>
        <begin position="331"/>
        <end position="348"/>
    </location>
</feature>
<keyword evidence="6 8" id="KW-1133">Transmembrane helix</keyword>
<dbReference type="EMBL" id="FN869859">
    <property type="protein sequence ID" value="CCC81355.1"/>
    <property type="molecule type" value="Genomic_DNA"/>
</dbReference>
<dbReference type="InterPro" id="IPR039528">
    <property type="entry name" value="DPM1-like"/>
</dbReference>
<accession>G4RP60</accession>
<dbReference type="InterPro" id="IPR029044">
    <property type="entry name" value="Nucleotide-diphossugar_trans"/>
</dbReference>
<dbReference type="GO" id="GO:0006506">
    <property type="term" value="P:GPI anchor biosynthetic process"/>
    <property type="evidence" value="ECO:0007669"/>
    <property type="project" value="TreeGrafter"/>
</dbReference>
<reference evidence="11 12" key="1">
    <citation type="journal article" date="2011" name="PLoS ONE">
        <title>The complete genome sequence of Thermoproteus tenax: a physiologically versatile member of the Crenarchaeota.</title>
        <authorList>
            <person name="Siebers B."/>
            <person name="Zaparty M."/>
            <person name="Raddatz G."/>
            <person name="Tjaden B."/>
            <person name="Albers S.V."/>
            <person name="Bell S.D."/>
            <person name="Blombach F."/>
            <person name="Kletzin A."/>
            <person name="Kyrpides N."/>
            <person name="Lanz C."/>
            <person name="Plagens A."/>
            <person name="Rampp M."/>
            <person name="Rosinus A."/>
            <person name="von Jan M."/>
            <person name="Makarova K.S."/>
            <person name="Klenk H.P."/>
            <person name="Schuster S.C."/>
            <person name="Hensel R."/>
        </authorList>
    </citation>
    <scope>NUCLEOTIDE SEQUENCE [LARGE SCALE GENOMIC DNA]</scope>
    <source>
        <strain evidence="12">ATCC 35583 / DSM 2078 / JCM 9277 / NBRC 100435 / Kra 1</strain>
    </source>
</reference>
<evidence type="ECO:0000256" key="8">
    <source>
        <dbReference type="SAM" id="Phobius"/>
    </source>
</evidence>